<organism evidence="1 2">
    <name type="scientific">Nephila pilipes</name>
    <name type="common">Giant wood spider</name>
    <name type="synonym">Nephila maculata</name>
    <dbReference type="NCBI Taxonomy" id="299642"/>
    <lineage>
        <taxon>Eukaryota</taxon>
        <taxon>Metazoa</taxon>
        <taxon>Ecdysozoa</taxon>
        <taxon>Arthropoda</taxon>
        <taxon>Chelicerata</taxon>
        <taxon>Arachnida</taxon>
        <taxon>Araneae</taxon>
        <taxon>Araneomorphae</taxon>
        <taxon>Entelegynae</taxon>
        <taxon>Araneoidea</taxon>
        <taxon>Nephilidae</taxon>
        <taxon>Nephila</taxon>
    </lineage>
</organism>
<reference evidence="1" key="1">
    <citation type="submission" date="2020-08" db="EMBL/GenBank/DDBJ databases">
        <title>Multicomponent nature underlies the extraordinary mechanical properties of spider dragline silk.</title>
        <authorList>
            <person name="Kono N."/>
            <person name="Nakamura H."/>
            <person name="Mori M."/>
            <person name="Yoshida Y."/>
            <person name="Ohtoshi R."/>
            <person name="Malay A.D."/>
            <person name="Moran D.A.P."/>
            <person name="Tomita M."/>
            <person name="Numata K."/>
            <person name="Arakawa K."/>
        </authorList>
    </citation>
    <scope>NUCLEOTIDE SEQUENCE</scope>
</reference>
<protein>
    <submittedName>
        <fullName evidence="1">Uncharacterized protein</fullName>
    </submittedName>
</protein>
<proteinExistence type="predicted"/>
<accession>A0A8X6KBN5</accession>
<name>A0A8X6KBN5_NEPPI</name>
<comment type="caution">
    <text evidence="1">The sequence shown here is derived from an EMBL/GenBank/DDBJ whole genome shotgun (WGS) entry which is preliminary data.</text>
</comment>
<dbReference type="EMBL" id="BMAW01089069">
    <property type="protein sequence ID" value="GFS37906.1"/>
    <property type="molecule type" value="Genomic_DNA"/>
</dbReference>
<dbReference type="AlphaFoldDB" id="A0A8X6KBN5"/>
<evidence type="ECO:0000313" key="1">
    <source>
        <dbReference type="EMBL" id="GFS37906.1"/>
    </source>
</evidence>
<evidence type="ECO:0000313" key="2">
    <source>
        <dbReference type="Proteomes" id="UP000887013"/>
    </source>
</evidence>
<keyword evidence="2" id="KW-1185">Reference proteome</keyword>
<dbReference type="Proteomes" id="UP000887013">
    <property type="component" value="Unassembled WGS sequence"/>
</dbReference>
<sequence>MGYIQKESEPAFENKLNQKGLGEKLTDKFDNQIARSYYSDPEWVMLMILPRMQGVLIFVIAAISTTVQEWINNAASAENQFSCVQISTCYCLRNKSSKSAKYLKPLTYSIKSTYLWIYAIKAIKKCLHETQELGKCFNGCLWKM</sequence>
<gene>
    <name evidence="1" type="ORF">NPIL_500751</name>
</gene>